<dbReference type="PANTHER" id="PTHR33525:SF4">
    <property type="entry name" value="CYCLIC DI-GMP PHOSPHODIESTERASE CDGJ"/>
    <property type="match status" value="1"/>
</dbReference>
<keyword evidence="3" id="KW-1185">Reference proteome</keyword>
<dbReference type="SUPFAM" id="SSF141868">
    <property type="entry name" value="EAL domain-like"/>
    <property type="match status" value="1"/>
</dbReference>
<gene>
    <name evidence="2" type="ORF">SG35_011210</name>
</gene>
<reference evidence="2 3" key="1">
    <citation type="journal article" date="2015" name="Genome Announc.">
        <title>Draft Genome Sequences of Marine Isolates of Thalassomonas viridans and Thalassomonas actiniarum.</title>
        <authorList>
            <person name="Olonade I."/>
            <person name="van Zyl L.J."/>
            <person name="Trindade M."/>
        </authorList>
    </citation>
    <scope>NUCLEOTIDE SEQUENCE [LARGE SCALE GENOMIC DNA]</scope>
    <source>
        <strain evidence="2 3">A5K-106</strain>
    </source>
</reference>
<name>A0AAE9YV47_9GAMM</name>
<dbReference type="InterPro" id="IPR052340">
    <property type="entry name" value="RNase_Y/CdgJ"/>
</dbReference>
<dbReference type="RefSeq" id="WP_044831452.1">
    <property type="nucleotide sequence ID" value="NZ_CP059735.1"/>
</dbReference>
<reference evidence="2 3" key="2">
    <citation type="journal article" date="2022" name="Mar. Drugs">
        <title>Bioassay-Guided Fractionation Leads to the Detection of Cholic Acid Generated by the Rare Thalassomonas sp.</title>
        <authorList>
            <person name="Pheiffer F."/>
            <person name="Schneider Y.K."/>
            <person name="Hansen E.H."/>
            <person name="Andersen J.H."/>
            <person name="Isaksson J."/>
            <person name="Busche T."/>
            <person name="R C."/>
            <person name="Kalinowski J."/>
            <person name="Zyl L.V."/>
            <person name="Trindade M."/>
        </authorList>
    </citation>
    <scope>NUCLEOTIDE SEQUENCE [LARGE SCALE GENOMIC DNA]</scope>
    <source>
        <strain evidence="2 3">A5K-106</strain>
    </source>
</reference>
<evidence type="ECO:0000259" key="1">
    <source>
        <dbReference type="PROSITE" id="PS51833"/>
    </source>
</evidence>
<dbReference type="KEGG" id="tact:SG35_011210"/>
<dbReference type="Proteomes" id="UP000032568">
    <property type="component" value="Chromosome"/>
</dbReference>
<evidence type="ECO:0000313" key="2">
    <source>
        <dbReference type="EMBL" id="WDE01147.1"/>
    </source>
</evidence>
<proteinExistence type="predicted"/>
<dbReference type="InterPro" id="IPR013976">
    <property type="entry name" value="HDOD"/>
</dbReference>
<dbReference type="InterPro" id="IPR035919">
    <property type="entry name" value="EAL_sf"/>
</dbReference>
<dbReference type="InterPro" id="IPR014408">
    <property type="entry name" value="dGMP_Pdiesterase_EAL/HD-GYP"/>
</dbReference>
<dbReference type="InterPro" id="IPR001633">
    <property type="entry name" value="EAL_dom"/>
</dbReference>
<evidence type="ECO:0000313" key="3">
    <source>
        <dbReference type="Proteomes" id="UP000032568"/>
    </source>
</evidence>
<dbReference type="PANTHER" id="PTHR33525">
    <property type="match status" value="1"/>
</dbReference>
<organism evidence="2 3">
    <name type="scientific">Thalassomonas actiniarum</name>
    <dbReference type="NCBI Taxonomy" id="485447"/>
    <lineage>
        <taxon>Bacteria</taxon>
        <taxon>Pseudomonadati</taxon>
        <taxon>Pseudomonadota</taxon>
        <taxon>Gammaproteobacteria</taxon>
        <taxon>Alteromonadales</taxon>
        <taxon>Colwelliaceae</taxon>
        <taxon>Thalassomonas</taxon>
    </lineage>
</organism>
<dbReference type="Gene3D" id="3.20.20.450">
    <property type="entry name" value="EAL domain"/>
    <property type="match status" value="1"/>
</dbReference>
<sequence length="404" mass="46781">MKVYTARQPILNRKQNVVAYELLFRDGAENFFPDVDPHEATSKLIMRTHLNDGLMPITNGKPALINFCQESLLKELPLLLPKKQVMVEILETVEPTDDVYQMCRQLFHQGYHLALDDFIYKPEWSRFFNLIKMVKFDLLQTPLPKVAPLVQALKKRKNIKLLAEKVENQEEFDQAKEMGISFFQGYFFCKPEMREKRDVEGNQLILLQLYQEALKTPLNVNALSHYFEHDVGLSYKLLRFINSGFIPITQEINSIKQALVYLGDEKTRKFIALLTTAMLAENKPKELIRMAIIRAKFCEISAQEAFPAMSEPAFLVGLFSLLDAILDQPMEYILNTLSISEDIALALKESSDSPLGTLINMVRLFEDGKWYQTENEARKINLNYQQISEYFKKAVIWSNAYEEL</sequence>
<protein>
    <submittedName>
        <fullName evidence="2">EAL domain-containing protein</fullName>
    </submittedName>
</protein>
<dbReference type="PROSITE" id="PS51833">
    <property type="entry name" value="HDOD"/>
    <property type="match status" value="1"/>
</dbReference>
<dbReference type="AlphaFoldDB" id="A0AAE9YV47"/>
<dbReference type="Gene3D" id="1.10.3210.10">
    <property type="entry name" value="Hypothetical protein af1432"/>
    <property type="match status" value="1"/>
</dbReference>
<accession>A0AAE9YV47</accession>
<dbReference type="PIRSF" id="PIRSF003180">
    <property type="entry name" value="DiGMPpdiest_YuxH"/>
    <property type="match status" value="1"/>
</dbReference>
<dbReference type="Pfam" id="PF08668">
    <property type="entry name" value="HDOD"/>
    <property type="match status" value="1"/>
</dbReference>
<feature type="domain" description="HDOD" evidence="1">
    <location>
        <begin position="199"/>
        <end position="386"/>
    </location>
</feature>
<dbReference type="Pfam" id="PF00563">
    <property type="entry name" value="EAL"/>
    <property type="match status" value="1"/>
</dbReference>
<dbReference type="SUPFAM" id="SSF109604">
    <property type="entry name" value="HD-domain/PDEase-like"/>
    <property type="match status" value="1"/>
</dbReference>
<dbReference type="SMART" id="SM00052">
    <property type="entry name" value="EAL"/>
    <property type="match status" value="1"/>
</dbReference>
<dbReference type="EMBL" id="CP059735">
    <property type="protein sequence ID" value="WDE01147.1"/>
    <property type="molecule type" value="Genomic_DNA"/>
</dbReference>